<feature type="transmembrane region" description="Helical" evidence="17">
    <location>
        <begin position="256"/>
        <end position="276"/>
    </location>
</feature>
<sequence length="308" mass="32799">MSAVTYLEAIVVGALQGVSELFPVSSLGHSILLPAWLGGQWQQDLSIGKDSPYLAVLVAMHVATALALVLFFRKDWVRIIGGLWTSLRHREVRTPDQRLAWLLVLATIPVGLAGLLLEGLLRDFLGKPVPSAIFLALNGGVLYAAEKFSRKPPAAEDDTVDFSAEETLVMRAVSVEEKTDVRLAKLRVGEAVLIGAAQILALLPGISRSGITMVAGLRRGLGHEDAARFAFLLATPVILAAGVLKMPTLFAPENHASLGPALVGSVVAGVASYISVRFLTGYFETRTLTPFAIYCVVAGIGSLIFFAV</sequence>
<dbReference type="EC" id="3.6.1.27" evidence="3 17"/>
<feature type="transmembrane region" description="Helical" evidence="17">
    <location>
        <begin position="226"/>
        <end position="244"/>
    </location>
</feature>
<dbReference type="NCBIfam" id="NF001395">
    <property type="entry name" value="PRK00281.3-1"/>
    <property type="match status" value="1"/>
</dbReference>
<keyword evidence="13 17" id="KW-0961">Cell wall biogenesis/degradation</keyword>
<keyword evidence="10 17" id="KW-1133">Transmembrane helix</keyword>
<evidence type="ECO:0000256" key="14">
    <source>
        <dbReference type="ARBA" id="ARBA00032707"/>
    </source>
</evidence>
<feature type="transmembrane region" description="Helical" evidence="17">
    <location>
        <begin position="188"/>
        <end position="206"/>
    </location>
</feature>
<dbReference type="EMBL" id="CP127295">
    <property type="protein sequence ID" value="WIY03273.1"/>
    <property type="molecule type" value="Genomic_DNA"/>
</dbReference>
<comment type="miscellaneous">
    <text evidence="17">Bacitracin is thought to be involved in the inhibition of peptidoglycan synthesis by sequestering undecaprenyl diphosphate, thereby reducing the pool of lipid carrier available.</text>
</comment>
<accession>A0A9Y2NKY3</accession>
<evidence type="ECO:0000256" key="15">
    <source>
        <dbReference type="ARBA" id="ARBA00032932"/>
    </source>
</evidence>
<dbReference type="HAMAP" id="MF_01006">
    <property type="entry name" value="Undec_diphosphatase"/>
    <property type="match status" value="1"/>
</dbReference>
<evidence type="ECO:0000256" key="4">
    <source>
        <dbReference type="ARBA" id="ARBA00021581"/>
    </source>
</evidence>
<evidence type="ECO:0000256" key="8">
    <source>
        <dbReference type="ARBA" id="ARBA00022960"/>
    </source>
</evidence>
<keyword evidence="7 17" id="KW-0378">Hydrolase</keyword>
<evidence type="ECO:0000313" key="18">
    <source>
        <dbReference type="EMBL" id="WIY03273.1"/>
    </source>
</evidence>
<evidence type="ECO:0000256" key="3">
    <source>
        <dbReference type="ARBA" id="ARBA00012374"/>
    </source>
</evidence>
<dbReference type="PANTHER" id="PTHR30622">
    <property type="entry name" value="UNDECAPRENYL-DIPHOSPHATASE"/>
    <property type="match status" value="1"/>
</dbReference>
<evidence type="ECO:0000256" key="6">
    <source>
        <dbReference type="ARBA" id="ARBA00022692"/>
    </source>
</evidence>
<evidence type="ECO:0000256" key="9">
    <source>
        <dbReference type="ARBA" id="ARBA00022984"/>
    </source>
</evidence>
<dbReference type="GO" id="GO:0005886">
    <property type="term" value="C:plasma membrane"/>
    <property type="evidence" value="ECO:0007669"/>
    <property type="project" value="UniProtKB-SubCell"/>
</dbReference>
<evidence type="ECO:0000256" key="2">
    <source>
        <dbReference type="ARBA" id="ARBA00010621"/>
    </source>
</evidence>
<gene>
    <name evidence="17" type="primary">uppP</name>
    <name evidence="18" type="ORF">QRX60_05260</name>
</gene>
<feature type="transmembrane region" description="Helical" evidence="17">
    <location>
        <begin position="53"/>
        <end position="72"/>
    </location>
</feature>
<dbReference type="Pfam" id="PF02673">
    <property type="entry name" value="BacA"/>
    <property type="match status" value="1"/>
</dbReference>
<dbReference type="AlphaFoldDB" id="A0A9Y2NKY3"/>
<comment type="subcellular location">
    <subcellularLocation>
        <location evidence="1 17">Cell membrane</location>
        <topology evidence="1 17">Multi-pass membrane protein</topology>
    </subcellularLocation>
</comment>
<comment type="catalytic activity">
    <reaction evidence="16 17">
        <text>di-trans,octa-cis-undecaprenyl diphosphate + H2O = di-trans,octa-cis-undecaprenyl phosphate + phosphate + H(+)</text>
        <dbReference type="Rhea" id="RHEA:28094"/>
        <dbReference type="ChEBI" id="CHEBI:15377"/>
        <dbReference type="ChEBI" id="CHEBI:15378"/>
        <dbReference type="ChEBI" id="CHEBI:43474"/>
        <dbReference type="ChEBI" id="CHEBI:58405"/>
        <dbReference type="ChEBI" id="CHEBI:60392"/>
        <dbReference type="EC" id="3.6.1.27"/>
    </reaction>
</comment>
<dbReference type="Proteomes" id="UP001239397">
    <property type="component" value="Chromosome"/>
</dbReference>
<keyword evidence="12 17" id="KW-0046">Antibiotic resistance</keyword>
<organism evidence="18 19">
    <name type="scientific">Amycolatopsis mongoliensis</name>
    <dbReference type="NCBI Taxonomy" id="715475"/>
    <lineage>
        <taxon>Bacteria</taxon>
        <taxon>Bacillati</taxon>
        <taxon>Actinomycetota</taxon>
        <taxon>Actinomycetes</taxon>
        <taxon>Pseudonocardiales</taxon>
        <taxon>Pseudonocardiaceae</taxon>
        <taxon>Amycolatopsis</taxon>
    </lineage>
</organism>
<dbReference type="GO" id="GO:0071555">
    <property type="term" value="P:cell wall organization"/>
    <property type="evidence" value="ECO:0007669"/>
    <property type="project" value="UniProtKB-KW"/>
</dbReference>
<proteinExistence type="inferred from homology"/>
<name>A0A9Y2NKY3_9PSEU</name>
<evidence type="ECO:0000256" key="12">
    <source>
        <dbReference type="ARBA" id="ARBA00023251"/>
    </source>
</evidence>
<feature type="transmembrane region" description="Helical" evidence="17">
    <location>
        <begin position="288"/>
        <end position="307"/>
    </location>
</feature>
<evidence type="ECO:0000256" key="13">
    <source>
        <dbReference type="ARBA" id="ARBA00023316"/>
    </source>
</evidence>
<keyword evidence="19" id="KW-1185">Reference proteome</keyword>
<dbReference type="GO" id="GO:0046677">
    <property type="term" value="P:response to antibiotic"/>
    <property type="evidence" value="ECO:0007669"/>
    <property type="project" value="UniProtKB-UniRule"/>
</dbReference>
<evidence type="ECO:0000256" key="11">
    <source>
        <dbReference type="ARBA" id="ARBA00023136"/>
    </source>
</evidence>
<dbReference type="PANTHER" id="PTHR30622:SF4">
    <property type="entry name" value="UNDECAPRENYL-DIPHOSPHATASE"/>
    <property type="match status" value="1"/>
</dbReference>
<feature type="transmembrane region" description="Helical" evidence="17">
    <location>
        <begin position="99"/>
        <end position="117"/>
    </location>
</feature>
<evidence type="ECO:0000256" key="17">
    <source>
        <dbReference type="HAMAP-Rule" id="MF_01006"/>
    </source>
</evidence>
<dbReference type="InterPro" id="IPR003824">
    <property type="entry name" value="UppP"/>
</dbReference>
<keyword evidence="9 17" id="KW-0573">Peptidoglycan synthesis</keyword>
<dbReference type="GO" id="GO:0008360">
    <property type="term" value="P:regulation of cell shape"/>
    <property type="evidence" value="ECO:0007669"/>
    <property type="project" value="UniProtKB-KW"/>
</dbReference>
<evidence type="ECO:0000313" key="19">
    <source>
        <dbReference type="Proteomes" id="UP001239397"/>
    </source>
</evidence>
<evidence type="ECO:0000256" key="7">
    <source>
        <dbReference type="ARBA" id="ARBA00022801"/>
    </source>
</evidence>
<dbReference type="KEGG" id="amog:QRX60_05260"/>
<evidence type="ECO:0000256" key="16">
    <source>
        <dbReference type="ARBA" id="ARBA00047594"/>
    </source>
</evidence>
<evidence type="ECO:0000256" key="1">
    <source>
        <dbReference type="ARBA" id="ARBA00004651"/>
    </source>
</evidence>
<comment type="similarity">
    <text evidence="2 17">Belongs to the UppP family.</text>
</comment>
<comment type="function">
    <text evidence="17">Catalyzes the dephosphorylation of undecaprenyl diphosphate (UPP). Confers resistance to bacitracin.</text>
</comment>
<keyword evidence="8 17" id="KW-0133">Cell shape</keyword>
<reference evidence="18 19" key="1">
    <citation type="submission" date="2023-06" db="EMBL/GenBank/DDBJ databases">
        <authorList>
            <person name="Oyuntsetseg B."/>
            <person name="Kim S.B."/>
        </authorList>
    </citation>
    <scope>NUCLEOTIDE SEQUENCE [LARGE SCALE GENOMIC DNA]</scope>
    <source>
        <strain evidence="18 19">4-36</strain>
    </source>
</reference>
<dbReference type="GO" id="GO:0050380">
    <property type="term" value="F:undecaprenyl-diphosphatase activity"/>
    <property type="evidence" value="ECO:0007669"/>
    <property type="project" value="UniProtKB-UniRule"/>
</dbReference>
<dbReference type="RefSeq" id="WP_285999669.1">
    <property type="nucleotide sequence ID" value="NZ_CP127295.1"/>
</dbReference>
<evidence type="ECO:0000256" key="10">
    <source>
        <dbReference type="ARBA" id="ARBA00022989"/>
    </source>
</evidence>
<protein>
    <recommendedName>
        <fullName evidence="4 17">Undecaprenyl-diphosphatase</fullName>
        <ecNumber evidence="3 17">3.6.1.27</ecNumber>
    </recommendedName>
    <alternativeName>
        <fullName evidence="15 17">Bacitracin resistance protein</fullName>
    </alternativeName>
    <alternativeName>
        <fullName evidence="14 17">Undecaprenyl pyrophosphate phosphatase</fullName>
    </alternativeName>
</protein>
<keyword evidence="11 17" id="KW-0472">Membrane</keyword>
<keyword evidence="5 17" id="KW-1003">Cell membrane</keyword>
<evidence type="ECO:0000256" key="5">
    <source>
        <dbReference type="ARBA" id="ARBA00022475"/>
    </source>
</evidence>
<keyword evidence="6 17" id="KW-0812">Transmembrane</keyword>
<dbReference type="GO" id="GO:0009252">
    <property type="term" value="P:peptidoglycan biosynthetic process"/>
    <property type="evidence" value="ECO:0007669"/>
    <property type="project" value="UniProtKB-KW"/>
</dbReference>